<keyword evidence="2" id="KW-1185">Reference proteome</keyword>
<reference evidence="1 2" key="1">
    <citation type="submission" date="2023-07" db="EMBL/GenBank/DDBJ databases">
        <authorList>
            <person name="Lian W.-H."/>
        </authorList>
    </citation>
    <scope>NUCLEOTIDE SEQUENCE [LARGE SCALE GENOMIC DNA]</scope>
    <source>
        <strain evidence="1 2">SYSU DXS3180</strain>
    </source>
</reference>
<dbReference type="Proteomes" id="UP001560573">
    <property type="component" value="Unassembled WGS sequence"/>
</dbReference>
<name>A0ABV3ZD89_9BACT</name>
<organism evidence="1 2">
    <name type="scientific">Danxiaibacter flavus</name>
    <dbReference type="NCBI Taxonomy" id="3049108"/>
    <lineage>
        <taxon>Bacteria</taxon>
        <taxon>Pseudomonadati</taxon>
        <taxon>Bacteroidota</taxon>
        <taxon>Chitinophagia</taxon>
        <taxon>Chitinophagales</taxon>
        <taxon>Chitinophagaceae</taxon>
        <taxon>Danxiaibacter</taxon>
    </lineage>
</organism>
<comment type="caution">
    <text evidence="1">The sequence shown here is derived from an EMBL/GenBank/DDBJ whole genome shotgun (WGS) entry which is preliminary data.</text>
</comment>
<proteinExistence type="predicted"/>
<sequence>MSLPIKDITAPNLQKVVLHFESVGQLFDALTAERNAFFNGELKMRAHLKQENALLVE</sequence>
<gene>
    <name evidence="1" type="ORF">QTN47_08240</name>
</gene>
<dbReference type="RefSeq" id="WP_369328881.1">
    <property type="nucleotide sequence ID" value="NZ_JAULBC010000002.1"/>
</dbReference>
<evidence type="ECO:0000313" key="2">
    <source>
        <dbReference type="Proteomes" id="UP001560573"/>
    </source>
</evidence>
<dbReference type="EMBL" id="JAULBC010000002">
    <property type="protein sequence ID" value="MEX6687475.1"/>
    <property type="molecule type" value="Genomic_DNA"/>
</dbReference>
<evidence type="ECO:0000313" key="1">
    <source>
        <dbReference type="EMBL" id="MEX6687475.1"/>
    </source>
</evidence>
<protein>
    <submittedName>
        <fullName evidence="1">Uncharacterized protein</fullName>
    </submittedName>
</protein>
<accession>A0ABV3ZD89</accession>